<dbReference type="RefSeq" id="XP_031853988.1">
    <property type="nucleotide sequence ID" value="XM_031998097.1"/>
</dbReference>
<accession>A0A5E8BQ32</accession>
<evidence type="ECO:0000256" key="4">
    <source>
        <dbReference type="ARBA" id="ARBA00023187"/>
    </source>
</evidence>
<feature type="compositionally biased region" description="Polar residues" evidence="6">
    <location>
        <begin position="88"/>
        <end position="99"/>
    </location>
</feature>
<feature type="compositionally biased region" description="Basic and acidic residues" evidence="6">
    <location>
        <begin position="100"/>
        <end position="110"/>
    </location>
</feature>
<feature type="compositionally biased region" description="Basic residues" evidence="6">
    <location>
        <begin position="349"/>
        <end position="362"/>
    </location>
</feature>
<feature type="region of interest" description="Disordered" evidence="6">
    <location>
        <begin position="22"/>
        <end position="48"/>
    </location>
</feature>
<dbReference type="AlphaFoldDB" id="A0A5E8BQ32"/>
<gene>
    <name evidence="7" type="ORF">SAPINGB_P003379</name>
</gene>
<dbReference type="Proteomes" id="UP000398389">
    <property type="component" value="Unassembled WGS sequence"/>
</dbReference>
<dbReference type="PANTHER" id="PTHR14152:SF5">
    <property type="entry name" value="U4_U6.U5 TRI-SNRNP-ASSOCIATED PROTEIN 1"/>
    <property type="match status" value="1"/>
</dbReference>
<name>A0A5E8BQ32_9ASCO</name>
<dbReference type="GeneID" id="43582197"/>
<feature type="region of interest" description="Disordered" evidence="6">
    <location>
        <begin position="83"/>
        <end position="110"/>
    </location>
</feature>
<dbReference type="Pfam" id="PF19252">
    <property type="entry name" value="HIND"/>
    <property type="match status" value="2"/>
</dbReference>
<feature type="compositionally biased region" description="Basic and acidic residues" evidence="6">
    <location>
        <begin position="487"/>
        <end position="506"/>
    </location>
</feature>
<dbReference type="GO" id="GO:0046540">
    <property type="term" value="C:U4/U6 x U5 tri-snRNP complex"/>
    <property type="evidence" value="ECO:0007669"/>
    <property type="project" value="InterPro"/>
</dbReference>
<evidence type="ECO:0000256" key="3">
    <source>
        <dbReference type="ARBA" id="ARBA00022664"/>
    </source>
</evidence>
<keyword evidence="5" id="KW-0539">Nucleus</keyword>
<feature type="compositionally biased region" description="Basic and acidic residues" evidence="6">
    <location>
        <begin position="411"/>
        <end position="425"/>
    </location>
</feature>
<dbReference type="PANTHER" id="PTHR14152">
    <property type="entry name" value="SQUAMOUS CELL CARCINOMA ANTIGEN RECOGNISED BY CYTOTOXIC T LYMPHOCYTES"/>
    <property type="match status" value="1"/>
</dbReference>
<feature type="region of interest" description="Disordered" evidence="6">
    <location>
        <begin position="289"/>
        <end position="316"/>
    </location>
</feature>
<protein>
    <recommendedName>
        <fullName evidence="9">SART-1 protein</fullName>
    </recommendedName>
</protein>
<feature type="compositionally biased region" description="Acidic residues" evidence="6">
    <location>
        <begin position="380"/>
        <end position="393"/>
    </location>
</feature>
<feature type="compositionally biased region" description="Polar residues" evidence="6">
    <location>
        <begin position="433"/>
        <end position="442"/>
    </location>
</feature>
<feature type="compositionally biased region" description="Polar residues" evidence="6">
    <location>
        <begin position="289"/>
        <end position="299"/>
    </location>
</feature>
<dbReference type="InterPro" id="IPR045347">
    <property type="entry name" value="HIND"/>
</dbReference>
<reference evidence="7 8" key="1">
    <citation type="submission" date="2019-09" db="EMBL/GenBank/DDBJ databases">
        <authorList>
            <person name="Brejova B."/>
        </authorList>
    </citation>
    <scope>NUCLEOTIDE SEQUENCE [LARGE SCALE GENOMIC DNA]</scope>
</reference>
<feature type="region of interest" description="Disordered" evidence="6">
    <location>
        <begin position="456"/>
        <end position="528"/>
    </location>
</feature>
<dbReference type="Pfam" id="PF03343">
    <property type="entry name" value="SART-1"/>
    <property type="match status" value="1"/>
</dbReference>
<feature type="compositionally biased region" description="Basic residues" evidence="6">
    <location>
        <begin position="647"/>
        <end position="656"/>
    </location>
</feature>
<feature type="compositionally biased region" description="Basic and acidic residues" evidence="6">
    <location>
        <begin position="457"/>
        <end position="477"/>
    </location>
</feature>
<comment type="subcellular location">
    <subcellularLocation>
        <location evidence="1">Nucleus</location>
    </subcellularLocation>
</comment>
<evidence type="ECO:0000256" key="2">
    <source>
        <dbReference type="ARBA" id="ARBA00006076"/>
    </source>
</evidence>
<evidence type="ECO:0008006" key="9">
    <source>
        <dbReference type="Google" id="ProtNLM"/>
    </source>
</evidence>
<comment type="similarity">
    <text evidence="2">Belongs to the SNU66/SART1 family.</text>
</comment>
<sequence>MTKDDNVSEISIEETNKLRVKLGLRPIPLPDSSKNDPSKSKKEVALPEVEKKGKVDIGDSKGISLEETNKLRISLGLKPIVKTEESNTDVNSTSSLDQDSQARKNWIDMQEKENAKKRNLALQERIQKQKEKALLRKSTSTLALGGGEDEEISTLDWLKKLRQSQKAKTSGGLMVSNPPKKTNSTIEGLYTSKDLSGVKVAHDIGEVLKEGESVILTLKDRSVLDEEEEGDVLESTDIVEKENLKEKLEAKKGIKRLQYDDYDDEDNSGILSKYDDVINNRKSKGFTLDNSSIAISSTNHSKKKTAKTHQEQQTKKVADLDEFEFSDIINTTITQSSDYQAPISGGKAPKIKKKKKSLKKSNKTSDYASSAGRKRQREDDYQEIDQGEDDEELQNLLASSRRKIQHTSKVKRIETPQEIAEKLREEQEEINAAGSTNLRDSGMVINQTTDFLAVLRKASEEPETEKSKENIIRDETKSISFSLSTSEESRTEKKDDNPNEAKRSEEEASQAPFALAPNEPTLSGGMADALKLLRSRGVIKEKTKEQLEEERIKREQRDWNKRMKLARIERDIEIAHRREKDRATGKFDKLTQKDRETLAQRENMERDKEDAQIAQKRFENYKPKINLEYRDETGRLLSQKEAYKHLSHQFHGKGPGKGKIEKQIKRQSEEKKKMSESIFTNEEDQRAGPIAGVRLQ</sequence>
<feature type="compositionally biased region" description="Basic and acidic residues" evidence="6">
    <location>
        <begin position="33"/>
        <end position="48"/>
    </location>
</feature>
<feature type="compositionally biased region" description="Basic and acidic residues" evidence="6">
    <location>
        <begin position="658"/>
        <end position="675"/>
    </location>
</feature>
<organism evidence="7 8">
    <name type="scientific">Magnusiomyces paraingens</name>
    <dbReference type="NCBI Taxonomy" id="2606893"/>
    <lineage>
        <taxon>Eukaryota</taxon>
        <taxon>Fungi</taxon>
        <taxon>Dikarya</taxon>
        <taxon>Ascomycota</taxon>
        <taxon>Saccharomycotina</taxon>
        <taxon>Dipodascomycetes</taxon>
        <taxon>Dipodascales</taxon>
        <taxon>Dipodascaceae</taxon>
        <taxon>Magnusiomyces</taxon>
    </lineage>
</organism>
<evidence type="ECO:0000256" key="6">
    <source>
        <dbReference type="SAM" id="MobiDB-lite"/>
    </source>
</evidence>
<dbReference type="EMBL" id="CABVLU010000003">
    <property type="protein sequence ID" value="VVT53051.1"/>
    <property type="molecule type" value="Genomic_DNA"/>
</dbReference>
<dbReference type="OrthoDB" id="5583at2759"/>
<evidence type="ECO:0000313" key="7">
    <source>
        <dbReference type="EMBL" id="VVT53051.1"/>
    </source>
</evidence>
<proteinExistence type="inferred from homology"/>
<evidence type="ECO:0000313" key="8">
    <source>
        <dbReference type="Proteomes" id="UP000398389"/>
    </source>
</evidence>
<evidence type="ECO:0000256" key="1">
    <source>
        <dbReference type="ARBA" id="ARBA00004123"/>
    </source>
</evidence>
<keyword evidence="8" id="KW-1185">Reference proteome</keyword>
<dbReference type="InterPro" id="IPR005011">
    <property type="entry name" value="SNU66/SART1"/>
</dbReference>
<keyword evidence="4" id="KW-0508">mRNA splicing</keyword>
<feature type="region of interest" description="Disordered" evidence="6">
    <location>
        <begin position="334"/>
        <end position="442"/>
    </location>
</feature>
<dbReference type="GO" id="GO:0000481">
    <property type="term" value="P:maturation of 5S rRNA"/>
    <property type="evidence" value="ECO:0007669"/>
    <property type="project" value="TreeGrafter"/>
</dbReference>
<dbReference type="GO" id="GO:0045292">
    <property type="term" value="P:mRNA cis splicing, via spliceosome"/>
    <property type="evidence" value="ECO:0007669"/>
    <property type="project" value="TreeGrafter"/>
</dbReference>
<evidence type="ECO:0000256" key="5">
    <source>
        <dbReference type="ARBA" id="ARBA00023242"/>
    </source>
</evidence>
<keyword evidence="3" id="KW-0507">mRNA processing</keyword>
<feature type="region of interest" description="Disordered" evidence="6">
    <location>
        <begin position="647"/>
        <end position="696"/>
    </location>
</feature>
<feature type="region of interest" description="Disordered" evidence="6">
    <location>
        <begin position="580"/>
        <end position="617"/>
    </location>
</feature>
<feature type="compositionally biased region" description="Basic residues" evidence="6">
    <location>
        <begin position="400"/>
        <end position="410"/>
    </location>
</feature>